<dbReference type="PROSITE" id="PS51352">
    <property type="entry name" value="THIOREDOXIN_2"/>
    <property type="match status" value="1"/>
</dbReference>
<dbReference type="EMBL" id="PRCW01000064">
    <property type="protein sequence ID" value="PYD47704.1"/>
    <property type="molecule type" value="Genomic_DNA"/>
</dbReference>
<gene>
    <name evidence="2" type="ORF">C3920_08630</name>
    <name evidence="3" type="ORF">CFR71_01180</name>
</gene>
<evidence type="ECO:0000313" key="5">
    <source>
        <dbReference type="Proteomes" id="UP000248116"/>
    </source>
</evidence>
<feature type="domain" description="Thioredoxin" evidence="1">
    <location>
        <begin position="39"/>
        <end position="174"/>
    </location>
</feature>
<comment type="caution">
    <text evidence="3">The sequence shown here is derived from an EMBL/GenBank/DDBJ whole genome shotgun (WGS) entry which is preliminary data.</text>
</comment>
<evidence type="ECO:0000313" key="2">
    <source>
        <dbReference type="EMBL" id="PYD47704.1"/>
    </source>
</evidence>
<dbReference type="AlphaFoldDB" id="A0A318QI48"/>
<reference evidence="3 4" key="1">
    <citation type="submission" date="2017-07" db="EMBL/GenBank/DDBJ databases">
        <title>A draft genome sequence of Komagataeibacter sp. T5K1.</title>
        <authorList>
            <person name="Skraban J."/>
            <person name="Cleenwerck I."/>
            <person name="Vandamme P."/>
            <person name="Trcek J."/>
        </authorList>
    </citation>
    <scope>NUCLEOTIDE SEQUENCE [LARGE SCALE GENOMIC DNA]</scope>
    <source>
        <strain evidence="3 4">T5K1</strain>
    </source>
</reference>
<dbReference type="SUPFAM" id="SSF52833">
    <property type="entry name" value="Thioredoxin-like"/>
    <property type="match status" value="1"/>
</dbReference>
<name>A0A318QI48_9PROT</name>
<keyword evidence="5" id="KW-1185">Reference proteome</keyword>
<evidence type="ECO:0000259" key="1">
    <source>
        <dbReference type="PROSITE" id="PS51352"/>
    </source>
</evidence>
<accession>A0A318QI48</accession>
<reference evidence="2 5" key="2">
    <citation type="submission" date="2018-02" db="EMBL/GenBank/DDBJ databases">
        <authorList>
            <person name="Skraban J."/>
            <person name="Trcek J."/>
        </authorList>
    </citation>
    <scope>NUCLEOTIDE SEQUENCE [LARGE SCALE GENOMIC DNA]</scope>
    <source>
        <strain evidence="2 5">AV446</strain>
    </source>
</reference>
<dbReference type="Pfam" id="PF13899">
    <property type="entry name" value="Thioredoxin_7"/>
    <property type="match status" value="1"/>
</dbReference>
<evidence type="ECO:0000313" key="3">
    <source>
        <dbReference type="EMBL" id="PYD76988.1"/>
    </source>
</evidence>
<dbReference type="Proteomes" id="UP000248116">
    <property type="component" value="Unassembled WGS sequence"/>
</dbReference>
<evidence type="ECO:0000313" key="4">
    <source>
        <dbReference type="Proteomes" id="UP000247609"/>
    </source>
</evidence>
<sequence length="179" mass="19207">MNNPSGRVSRAIRRTGLLAGAVVAMVSWVTHLARADTPPQVGDLRPTVPAQPYGPAAGAQEQISKAFEQARATGRKVLLDFGGNWCPDCRILSGLMEDPAVAPWIARHFVVAMINVERMNTNLEFLTQRGLHIEAVPTVLILTAQGKLLNADGLTALGDARSMSSQAVIDLLASWDART</sequence>
<proteinExistence type="predicted"/>
<dbReference type="Proteomes" id="UP000247609">
    <property type="component" value="Unassembled WGS sequence"/>
</dbReference>
<organism evidence="3 4">
    <name type="scientific">Novacetimonas pomaceti</name>
    <dbReference type="NCBI Taxonomy" id="2021998"/>
    <lineage>
        <taxon>Bacteria</taxon>
        <taxon>Pseudomonadati</taxon>
        <taxon>Pseudomonadota</taxon>
        <taxon>Alphaproteobacteria</taxon>
        <taxon>Acetobacterales</taxon>
        <taxon>Acetobacteraceae</taxon>
        <taxon>Novacetimonas</taxon>
    </lineage>
</organism>
<dbReference type="InterPro" id="IPR036249">
    <property type="entry name" value="Thioredoxin-like_sf"/>
</dbReference>
<protein>
    <submittedName>
        <fullName evidence="3">Thiol reductase thioredoxin</fullName>
    </submittedName>
</protein>
<dbReference type="Gene3D" id="3.40.30.10">
    <property type="entry name" value="Glutaredoxin"/>
    <property type="match status" value="1"/>
</dbReference>
<dbReference type="RefSeq" id="WP_110526594.1">
    <property type="nucleotide sequence ID" value="NZ_NOXG01000001.1"/>
</dbReference>
<dbReference type="CDD" id="cd02947">
    <property type="entry name" value="TRX_family"/>
    <property type="match status" value="1"/>
</dbReference>
<dbReference type="EMBL" id="NOXG01000001">
    <property type="protein sequence ID" value="PYD76988.1"/>
    <property type="molecule type" value="Genomic_DNA"/>
</dbReference>
<dbReference type="InterPro" id="IPR013766">
    <property type="entry name" value="Thioredoxin_domain"/>
</dbReference>